<protein>
    <submittedName>
        <fullName evidence="2">Uncharacterized protein</fullName>
    </submittedName>
</protein>
<organism evidence="2">
    <name type="scientific">Eutreptiella gymnastica</name>
    <dbReference type="NCBI Taxonomy" id="73025"/>
    <lineage>
        <taxon>Eukaryota</taxon>
        <taxon>Discoba</taxon>
        <taxon>Euglenozoa</taxon>
        <taxon>Euglenida</taxon>
        <taxon>Spirocuta</taxon>
        <taxon>Euglenophyceae</taxon>
        <taxon>Eutreptiales</taxon>
        <taxon>Eutreptiaceae</taxon>
        <taxon>Eutreptiella</taxon>
    </lineage>
</organism>
<gene>
    <name evidence="2" type="ORF">EGYM00163_LOCUS7756</name>
</gene>
<evidence type="ECO:0000256" key="1">
    <source>
        <dbReference type="SAM" id="MobiDB-lite"/>
    </source>
</evidence>
<reference evidence="2" key="1">
    <citation type="submission" date="2021-01" db="EMBL/GenBank/DDBJ databases">
        <authorList>
            <person name="Corre E."/>
            <person name="Pelletier E."/>
            <person name="Niang G."/>
            <person name="Scheremetjew M."/>
            <person name="Finn R."/>
            <person name="Kale V."/>
            <person name="Holt S."/>
            <person name="Cochrane G."/>
            <person name="Meng A."/>
            <person name="Brown T."/>
            <person name="Cohen L."/>
        </authorList>
    </citation>
    <scope>NUCLEOTIDE SEQUENCE</scope>
    <source>
        <strain evidence="2">CCMP1594</strain>
    </source>
</reference>
<accession>A0A7S4CGN5</accession>
<sequence>MASRFVLLTLYQTLKSATQNSNQPGPHKPDHSRLIYRPPDDHPRRAQDNTFQPEPDQFHSANVNHYKPTDGITLHAAPLVPFQSLEMPKNWVAANVMNPTVWAVFG</sequence>
<feature type="region of interest" description="Disordered" evidence="1">
    <location>
        <begin position="16"/>
        <end position="65"/>
    </location>
</feature>
<proteinExistence type="predicted"/>
<name>A0A7S4CGN5_9EUGL</name>
<dbReference type="EMBL" id="HBJA01024124">
    <property type="protein sequence ID" value="CAE0796636.1"/>
    <property type="molecule type" value="Transcribed_RNA"/>
</dbReference>
<feature type="compositionally biased region" description="Basic and acidic residues" evidence="1">
    <location>
        <begin position="27"/>
        <end position="47"/>
    </location>
</feature>
<dbReference type="AlphaFoldDB" id="A0A7S4CGN5"/>
<evidence type="ECO:0000313" key="2">
    <source>
        <dbReference type="EMBL" id="CAE0796636.1"/>
    </source>
</evidence>